<dbReference type="SUPFAM" id="SSF51338">
    <property type="entry name" value="Composite domain of metallo-dependent hydrolases"/>
    <property type="match status" value="1"/>
</dbReference>
<dbReference type="EMBL" id="CP020814">
    <property type="protein sequence ID" value="ARK32403.1"/>
    <property type="molecule type" value="Genomic_DNA"/>
</dbReference>
<comment type="pathway">
    <text evidence="8">Amino-sugar metabolism; N-acetylneuraminate degradation; D-fructose 6-phosphate from N-acetylneuraminate: step 4/5.</text>
</comment>
<feature type="binding site" evidence="11">
    <location>
        <position position="136"/>
    </location>
    <ligand>
        <name>Zn(2+)</name>
        <dbReference type="ChEBI" id="CHEBI:29105"/>
    </ligand>
</feature>
<dbReference type="InterPro" id="IPR011059">
    <property type="entry name" value="Metal-dep_hydrolase_composite"/>
</dbReference>
<keyword evidence="4 11" id="KW-0479">Metal-binding</keyword>
<dbReference type="AlphaFoldDB" id="A0A1X9MJD1"/>
<dbReference type="Gene3D" id="2.30.40.10">
    <property type="entry name" value="Urease, subunit C, domain 1"/>
    <property type="match status" value="1"/>
</dbReference>
<dbReference type="GO" id="GO:0008448">
    <property type="term" value="F:N-acetylglucosamine-6-phosphate deacetylase activity"/>
    <property type="evidence" value="ECO:0007669"/>
    <property type="project" value="UniProtKB-EC"/>
</dbReference>
<accession>A0A1X9MJD1</accession>
<protein>
    <recommendedName>
        <fullName evidence="3">N-acetylglucosamine-6-phosphate deacetylase</fullName>
        <ecNumber evidence="2">3.5.1.25</ecNumber>
    </recommendedName>
</protein>
<reference evidence="13 14" key="1">
    <citation type="submission" date="2017-04" db="EMBL/GenBank/DDBJ databases">
        <title>Bacillus krulwichiae AM31D Genome sequencing and assembly.</title>
        <authorList>
            <person name="Krulwich T.A."/>
            <person name="Anastor L."/>
            <person name="Ehrlich R."/>
            <person name="Ehrlich G.D."/>
            <person name="Janto B."/>
        </authorList>
    </citation>
    <scope>NUCLEOTIDE SEQUENCE [LARGE SCALE GENOMIC DNA]</scope>
    <source>
        <strain evidence="13 14">AM31D</strain>
    </source>
</reference>
<keyword evidence="5 9" id="KW-0378">Hydrolase</keyword>
<dbReference type="InterPro" id="IPR006680">
    <property type="entry name" value="Amidohydro-rel"/>
</dbReference>
<proteinExistence type="inferred from homology"/>
<comment type="cofactor">
    <cofactor evidence="11">
        <name>a divalent metal cation</name>
        <dbReference type="ChEBI" id="CHEBI:60240"/>
    </cofactor>
    <text evidence="11">Binds 1 divalent metal cation per subunit.</text>
</comment>
<feature type="domain" description="Amidohydrolase-related" evidence="12">
    <location>
        <begin position="55"/>
        <end position="386"/>
    </location>
</feature>
<organism evidence="13 14">
    <name type="scientific">Halalkalibacter krulwichiae</name>
    <dbReference type="NCBI Taxonomy" id="199441"/>
    <lineage>
        <taxon>Bacteria</taxon>
        <taxon>Bacillati</taxon>
        <taxon>Bacillota</taxon>
        <taxon>Bacilli</taxon>
        <taxon>Bacillales</taxon>
        <taxon>Bacillaceae</taxon>
        <taxon>Halalkalibacter</taxon>
    </lineage>
</organism>
<dbReference type="Pfam" id="PF01979">
    <property type="entry name" value="Amidohydro_1"/>
    <property type="match status" value="1"/>
</dbReference>
<dbReference type="NCBIfam" id="TIGR00221">
    <property type="entry name" value="nagA"/>
    <property type="match status" value="1"/>
</dbReference>
<dbReference type="FunFam" id="3.20.20.140:FF:000004">
    <property type="entry name" value="N-acetylglucosamine-6-phosphate deacetylase"/>
    <property type="match status" value="1"/>
</dbReference>
<feature type="binding site" evidence="11">
    <location>
        <position position="223"/>
    </location>
    <ligand>
        <name>Zn(2+)</name>
        <dbReference type="ChEBI" id="CHEBI:29105"/>
    </ligand>
</feature>
<gene>
    <name evidence="13" type="primary">nagA_2</name>
    <name evidence="13" type="ORF">BkAM31D_22485</name>
</gene>
<dbReference type="CDD" id="cd00854">
    <property type="entry name" value="NagA"/>
    <property type="match status" value="1"/>
</dbReference>
<comment type="similarity">
    <text evidence="1 9">Belongs to the metallo-dependent hydrolases superfamily. NagA family.</text>
</comment>
<dbReference type="GO" id="GO:0046872">
    <property type="term" value="F:metal ion binding"/>
    <property type="evidence" value="ECO:0007669"/>
    <property type="project" value="UniProtKB-KW"/>
</dbReference>
<dbReference type="InterPro" id="IPR003764">
    <property type="entry name" value="GlcNAc_6-P_deAcase"/>
</dbReference>
<evidence type="ECO:0000259" key="12">
    <source>
        <dbReference type="Pfam" id="PF01979"/>
    </source>
</evidence>
<evidence type="ECO:0000256" key="3">
    <source>
        <dbReference type="ARBA" id="ARBA00018029"/>
    </source>
</evidence>
<evidence type="ECO:0000256" key="1">
    <source>
        <dbReference type="ARBA" id="ARBA00010716"/>
    </source>
</evidence>
<dbReference type="Proteomes" id="UP000193006">
    <property type="component" value="Chromosome"/>
</dbReference>
<dbReference type="InterPro" id="IPR032466">
    <property type="entry name" value="Metal_Hydrolase"/>
</dbReference>
<keyword evidence="14" id="KW-1185">Reference proteome</keyword>
<comment type="catalytic activity">
    <reaction evidence="7">
        <text>N-acetyl-D-glucosamine 6-phosphate + H2O = D-glucosamine 6-phosphate + acetate</text>
        <dbReference type="Rhea" id="RHEA:22936"/>
        <dbReference type="ChEBI" id="CHEBI:15377"/>
        <dbReference type="ChEBI" id="CHEBI:30089"/>
        <dbReference type="ChEBI" id="CHEBI:57513"/>
        <dbReference type="ChEBI" id="CHEBI:58725"/>
        <dbReference type="EC" id="3.5.1.25"/>
    </reaction>
</comment>
<evidence type="ECO:0000256" key="10">
    <source>
        <dbReference type="PIRSR" id="PIRSR038994-1"/>
    </source>
</evidence>
<dbReference type="RefSeq" id="WP_066157356.1">
    <property type="nucleotide sequence ID" value="NZ_CP020814.1"/>
</dbReference>
<evidence type="ECO:0000313" key="14">
    <source>
        <dbReference type="Proteomes" id="UP000193006"/>
    </source>
</evidence>
<dbReference type="GO" id="GO:0006046">
    <property type="term" value="P:N-acetylglucosamine catabolic process"/>
    <property type="evidence" value="ECO:0007669"/>
    <property type="project" value="TreeGrafter"/>
</dbReference>
<sequence length="400" mass="42913">MSKTIVLTNGNIYSQQGYIENGYIKVKNGKIIDVCSMSNYQFEKSSDVIDLQGKTVIPGMIDLHIHGAAGADVMDANPDALEAMTIALSMEGVTSFLATTMTQSDEAISAALRNVASFLKEPSKRGRSEILGVHLEGPFINPNKAGAQPSQHIKLPEIPLFQKWQDLAEGAIKVVTMAPEQGEGMGLVRFLKQSGIVVSIGHSDASFAEVEEAVEAGATQVTHLYNQMKGLHHREPGVVGAAFLLDELYAEMIVDGIHVSPEMVDLAYRQKKAEKIILISDAIRAKCLKNGMYDLGGQQVIVEGGKAMLADGTLAGSVLKLKDAAKNMLSYAKDCSLVDVIQMASVNPAKQAGVYDRKGSLVAGKDADIVVLNDELDVEMTFCLGELAYQREGTVLNGAN</sequence>
<evidence type="ECO:0000256" key="8">
    <source>
        <dbReference type="ARBA" id="ARBA00060590"/>
    </source>
</evidence>
<dbReference type="PANTHER" id="PTHR11113:SF14">
    <property type="entry name" value="N-ACETYLGLUCOSAMINE-6-PHOSPHATE DEACETYLASE"/>
    <property type="match status" value="1"/>
</dbReference>
<keyword evidence="6 9" id="KW-0119">Carbohydrate metabolism</keyword>
<evidence type="ECO:0000256" key="9">
    <source>
        <dbReference type="PIRNR" id="PIRNR038994"/>
    </source>
</evidence>
<feature type="active site" description="Proton donor/acceptor" evidence="10">
    <location>
        <position position="281"/>
    </location>
</feature>
<dbReference type="KEGG" id="bkw:BkAM31D_22485"/>
<dbReference type="SUPFAM" id="SSF51556">
    <property type="entry name" value="Metallo-dependent hydrolases"/>
    <property type="match status" value="1"/>
</dbReference>
<dbReference type="STRING" id="199441.BkAM31D_22485"/>
<evidence type="ECO:0000313" key="13">
    <source>
        <dbReference type="EMBL" id="ARK32403.1"/>
    </source>
</evidence>
<evidence type="ECO:0000256" key="11">
    <source>
        <dbReference type="PIRSR" id="PIRSR038994-3"/>
    </source>
</evidence>
<evidence type="ECO:0000256" key="7">
    <source>
        <dbReference type="ARBA" id="ARBA00047647"/>
    </source>
</evidence>
<evidence type="ECO:0000256" key="5">
    <source>
        <dbReference type="ARBA" id="ARBA00022801"/>
    </source>
</evidence>
<dbReference type="PANTHER" id="PTHR11113">
    <property type="entry name" value="N-ACETYLGLUCOSAMINE-6-PHOSPHATE DEACETYLASE"/>
    <property type="match status" value="1"/>
</dbReference>
<evidence type="ECO:0000256" key="6">
    <source>
        <dbReference type="ARBA" id="ARBA00023277"/>
    </source>
</evidence>
<evidence type="ECO:0000256" key="4">
    <source>
        <dbReference type="ARBA" id="ARBA00022723"/>
    </source>
</evidence>
<dbReference type="Gene3D" id="3.20.20.140">
    <property type="entry name" value="Metal-dependent hydrolases"/>
    <property type="match status" value="1"/>
</dbReference>
<name>A0A1X9MJD1_9BACI</name>
<evidence type="ECO:0000256" key="2">
    <source>
        <dbReference type="ARBA" id="ARBA00011899"/>
    </source>
</evidence>
<dbReference type="EC" id="3.5.1.25" evidence="2"/>
<feature type="binding site" evidence="11">
    <location>
        <position position="202"/>
    </location>
    <ligand>
        <name>Zn(2+)</name>
        <dbReference type="ChEBI" id="CHEBI:29105"/>
    </ligand>
</feature>
<dbReference type="PIRSF" id="PIRSF038994">
    <property type="entry name" value="NagA"/>
    <property type="match status" value="1"/>
</dbReference>